<protein>
    <recommendedName>
        <fullName evidence="5">WxxW domain-containing protein</fullName>
    </recommendedName>
</protein>
<evidence type="ECO:0000259" key="5">
    <source>
        <dbReference type="Pfam" id="PF13330"/>
    </source>
</evidence>
<reference evidence="6" key="2">
    <citation type="submission" date="2025-08" db="UniProtKB">
        <authorList>
            <consortium name="Ensembl"/>
        </authorList>
    </citation>
    <scope>IDENTIFICATION</scope>
</reference>
<dbReference type="AlphaFoldDB" id="A0AAQ4Q2L7"/>
<keyword evidence="4" id="KW-0325">Glycoprotein</keyword>
<evidence type="ECO:0000313" key="6">
    <source>
        <dbReference type="Ensembl" id="ENSGACP00000044578.1"/>
    </source>
</evidence>
<evidence type="ECO:0000256" key="2">
    <source>
        <dbReference type="ARBA" id="ARBA00022525"/>
    </source>
</evidence>
<organism evidence="6 7">
    <name type="scientific">Gasterosteus aculeatus aculeatus</name>
    <name type="common">three-spined stickleback</name>
    <dbReference type="NCBI Taxonomy" id="481459"/>
    <lineage>
        <taxon>Eukaryota</taxon>
        <taxon>Metazoa</taxon>
        <taxon>Chordata</taxon>
        <taxon>Craniata</taxon>
        <taxon>Vertebrata</taxon>
        <taxon>Euteleostomi</taxon>
        <taxon>Actinopterygii</taxon>
        <taxon>Neopterygii</taxon>
        <taxon>Teleostei</taxon>
        <taxon>Neoteleostei</taxon>
        <taxon>Acanthomorphata</taxon>
        <taxon>Eupercaria</taxon>
        <taxon>Perciformes</taxon>
        <taxon>Cottioidei</taxon>
        <taxon>Gasterosteales</taxon>
        <taxon>Gasterosteidae</taxon>
        <taxon>Gasterosteus</taxon>
    </lineage>
</organism>
<comment type="subcellular location">
    <subcellularLocation>
        <location evidence="1">Secreted</location>
    </subcellularLocation>
</comment>
<feature type="domain" description="WxxW" evidence="5">
    <location>
        <begin position="102"/>
        <end position="185"/>
    </location>
</feature>
<accession>A0AAQ4Q2L7</accession>
<reference evidence="6" key="3">
    <citation type="submission" date="2025-09" db="UniProtKB">
        <authorList>
            <consortium name="Ensembl"/>
        </authorList>
    </citation>
    <scope>IDENTIFICATION</scope>
</reference>
<evidence type="ECO:0000313" key="7">
    <source>
        <dbReference type="Proteomes" id="UP000007635"/>
    </source>
</evidence>
<keyword evidence="7" id="KW-1185">Reference proteome</keyword>
<reference evidence="6 7" key="1">
    <citation type="journal article" date="2021" name="G3 (Bethesda)">
        <title>Improved contiguity of the threespine stickleback genome using long-read sequencing.</title>
        <authorList>
            <person name="Nath S."/>
            <person name="Shaw D.E."/>
            <person name="White M.A."/>
        </authorList>
    </citation>
    <scope>NUCLEOTIDE SEQUENCE [LARGE SCALE GENOMIC DNA]</scope>
    <source>
        <strain evidence="6 7">Lake Benthic</strain>
    </source>
</reference>
<evidence type="ECO:0000256" key="4">
    <source>
        <dbReference type="ARBA" id="ARBA00023180"/>
    </source>
</evidence>
<dbReference type="GeneTree" id="ENSGT00390000008152"/>
<dbReference type="GO" id="GO:0005576">
    <property type="term" value="C:extracellular region"/>
    <property type="evidence" value="ECO:0007669"/>
    <property type="project" value="UniProtKB-SubCell"/>
</dbReference>
<dbReference type="PANTHER" id="PTHR15031:SF4">
    <property type="entry name" value="CARTILAGE INTERMEDIATE LAYER PROTEIN 1"/>
    <property type="match status" value="1"/>
</dbReference>
<proteinExistence type="predicted"/>
<dbReference type="PANTHER" id="PTHR15031">
    <property type="entry name" value="CARTILAGE INTERMEDIATE LAYER PROTEIN CLIP"/>
    <property type="match status" value="1"/>
</dbReference>
<dbReference type="Ensembl" id="ENSGACT00000080929.1">
    <property type="protein sequence ID" value="ENSGACP00000044578.1"/>
    <property type="gene ID" value="ENSGACG00000037021.1"/>
</dbReference>
<dbReference type="InterPro" id="IPR039675">
    <property type="entry name" value="CILP1/CILP2"/>
</dbReference>
<dbReference type="Proteomes" id="UP000007635">
    <property type="component" value="Chromosome XVIII"/>
</dbReference>
<evidence type="ECO:0000256" key="3">
    <source>
        <dbReference type="ARBA" id="ARBA00022729"/>
    </source>
</evidence>
<name>A0AAQ4Q2L7_GASAC</name>
<keyword evidence="3" id="KW-0732">Signal</keyword>
<evidence type="ECO:0000256" key="1">
    <source>
        <dbReference type="ARBA" id="ARBA00004613"/>
    </source>
</evidence>
<dbReference type="Pfam" id="PF13330">
    <property type="entry name" value="Mucin2_WxxW"/>
    <property type="match status" value="1"/>
</dbReference>
<sequence length="189" mass="20732">MSANVHLVFSSLVSEEDRNAYFLEMEMFAAGGLHQSCASTDTFSDARCHTSEMNNKAWSIKSPLPAIMNKLFSVAILAGLFCASSQRVALDTIIPVDKEFCWTSWYDRDDPSGTGDWELLVDLWTEYPGQICNQPVAIEAVTTSSGIPASLAGNIYTSIPGYGFVCVNNQQKSGSCLDYKVRFLCPCRG</sequence>
<dbReference type="InterPro" id="IPR025155">
    <property type="entry name" value="WxxW_domain"/>
</dbReference>
<keyword evidence="2" id="KW-0964">Secreted</keyword>